<evidence type="ECO:0000313" key="2">
    <source>
        <dbReference type="Proteomes" id="UP000268094"/>
    </source>
</evidence>
<protein>
    <submittedName>
        <fullName evidence="1">Uncharacterized protein</fullName>
    </submittedName>
</protein>
<name>A0A3A8IID8_9BACT</name>
<organism evidence="1 2">
    <name type="scientific">Corallococcus terminator</name>
    <dbReference type="NCBI Taxonomy" id="2316733"/>
    <lineage>
        <taxon>Bacteria</taxon>
        <taxon>Pseudomonadati</taxon>
        <taxon>Myxococcota</taxon>
        <taxon>Myxococcia</taxon>
        <taxon>Myxococcales</taxon>
        <taxon>Cystobacterineae</taxon>
        <taxon>Myxococcaceae</taxon>
        <taxon>Corallococcus</taxon>
    </lineage>
</organism>
<reference evidence="2" key="1">
    <citation type="submission" date="2018-09" db="EMBL/GenBank/DDBJ databases">
        <authorList>
            <person name="Livingstone P.G."/>
            <person name="Whitworth D.E."/>
        </authorList>
    </citation>
    <scope>NUCLEOTIDE SEQUENCE [LARGE SCALE GENOMIC DNA]</scope>
    <source>
        <strain evidence="2">CA054A</strain>
    </source>
</reference>
<dbReference type="Proteomes" id="UP000268094">
    <property type="component" value="Unassembled WGS sequence"/>
</dbReference>
<comment type="caution">
    <text evidence="1">The sequence shown here is derived from an EMBL/GenBank/DDBJ whole genome shotgun (WGS) entry which is preliminary data.</text>
</comment>
<dbReference type="EMBL" id="RAVZ01000183">
    <property type="protein sequence ID" value="RKG83222.1"/>
    <property type="molecule type" value="Genomic_DNA"/>
</dbReference>
<keyword evidence="2" id="KW-1185">Reference proteome</keyword>
<dbReference type="RefSeq" id="WP_120543038.1">
    <property type="nucleotide sequence ID" value="NZ_RAVZ01000183.1"/>
</dbReference>
<gene>
    <name evidence="1" type="ORF">D7V88_24330</name>
</gene>
<proteinExistence type="predicted"/>
<evidence type="ECO:0000313" key="1">
    <source>
        <dbReference type="EMBL" id="RKG83222.1"/>
    </source>
</evidence>
<accession>A0A3A8IID8</accession>
<dbReference type="OrthoDB" id="5482827at2"/>
<dbReference type="AlphaFoldDB" id="A0A3A8IID8"/>
<sequence>MSEPAEPQALPVPQHVHNAQLQLTAALEKADGKPVDLVKAPWADVEKTVLQLLGGKFDPNRPEHQAAALGLAGGFALRLMSEHQAFWFPNRDSPEGASLGFPQAIIMLSPFGAVMDALTQSKLTRLDDLASDIRRSLGQVRFGANPAQPLGAPPQQLAPTDYQRLFDPGFLQFIVVDSAKAKQTLETKTDVLARDVRDALGRTQPPLPPEARQQFEGQIVTSLQRMEVGKTLADQAERAPRLAELMTHLVATVGGTGSAPEEFWHDVVLPLLFIGTPASFPPLDEDELAAFKQGADPLALFVDVVPHAHRAPDEGLLGAFEMSEIGLVHPAFQKVGALRLIRINPDRLKPLLEKYDPNATMDAVQRFTEHVSKAAGQPAAESPQGKEMLQAALTLLADLKRSVSVSGDVCLRRLTEAEAASEQALAIVRRALQGSRIILT</sequence>